<dbReference type="GO" id="GO:0030246">
    <property type="term" value="F:carbohydrate binding"/>
    <property type="evidence" value="ECO:0007669"/>
    <property type="project" value="InterPro"/>
</dbReference>
<evidence type="ECO:0000313" key="10">
    <source>
        <dbReference type="Proteomes" id="UP000575083"/>
    </source>
</evidence>
<keyword evidence="10" id="KW-1185">Reference proteome</keyword>
<dbReference type="UniPathway" id="UPA00637"/>
<dbReference type="InterPro" id="IPR013783">
    <property type="entry name" value="Ig-like_fold"/>
</dbReference>
<feature type="signal peptide" evidence="7">
    <location>
        <begin position="1"/>
        <end position="33"/>
    </location>
</feature>
<dbReference type="InterPro" id="IPR014756">
    <property type="entry name" value="Ig_E-set"/>
</dbReference>
<evidence type="ECO:0000256" key="6">
    <source>
        <dbReference type="ARBA" id="ARBA00022764"/>
    </source>
</evidence>
<dbReference type="InterPro" id="IPR014718">
    <property type="entry name" value="GH-type_carb-bd"/>
</dbReference>
<comment type="pathway">
    <text evidence="2">Glycan metabolism; osmoregulated periplasmic glucan (OPG) biosynthesis.</text>
</comment>
<dbReference type="SUPFAM" id="SSF81296">
    <property type="entry name" value="E set domains"/>
    <property type="match status" value="1"/>
</dbReference>
<evidence type="ECO:0000256" key="5">
    <source>
        <dbReference type="ARBA" id="ARBA00022729"/>
    </source>
</evidence>
<dbReference type="GO" id="GO:0030288">
    <property type="term" value="C:outer membrane-bounded periplasmic space"/>
    <property type="evidence" value="ECO:0007669"/>
    <property type="project" value="TreeGrafter"/>
</dbReference>
<evidence type="ECO:0000259" key="8">
    <source>
        <dbReference type="Pfam" id="PF04349"/>
    </source>
</evidence>
<reference evidence="9 10" key="1">
    <citation type="submission" date="2020-08" db="EMBL/GenBank/DDBJ databases">
        <title>Functional genomics of gut bacteria from endangered species of beetles.</title>
        <authorList>
            <person name="Carlos-Shanley C."/>
        </authorList>
    </citation>
    <scope>NUCLEOTIDE SEQUENCE [LARGE SCALE GENOMIC DNA]</scope>
    <source>
        <strain evidence="9 10">S00198</strain>
    </source>
</reference>
<feature type="domain" description="Glucan biosynthesis periplasmic MdoG C-terminal" evidence="8">
    <location>
        <begin position="36"/>
        <end position="518"/>
    </location>
</feature>
<evidence type="ECO:0000256" key="4">
    <source>
        <dbReference type="ARBA" id="ARBA00015376"/>
    </source>
</evidence>
<dbReference type="SUPFAM" id="SSF74650">
    <property type="entry name" value="Galactose mutarotase-like"/>
    <property type="match status" value="1"/>
</dbReference>
<organism evidence="9 10">
    <name type="scientific">Acidovorax soli</name>
    <dbReference type="NCBI Taxonomy" id="592050"/>
    <lineage>
        <taxon>Bacteria</taxon>
        <taxon>Pseudomonadati</taxon>
        <taxon>Pseudomonadota</taxon>
        <taxon>Betaproteobacteria</taxon>
        <taxon>Burkholderiales</taxon>
        <taxon>Comamonadaceae</taxon>
        <taxon>Acidovorax</taxon>
    </lineage>
</organism>
<feature type="chain" id="PRO_5031099104" description="Glucans biosynthesis protein G" evidence="7">
    <location>
        <begin position="34"/>
        <end position="523"/>
    </location>
</feature>
<keyword evidence="5 7" id="KW-0732">Signal</keyword>
<accession>A0A7X0PDI3</accession>
<dbReference type="PIRSF" id="PIRSF006281">
    <property type="entry name" value="MdoG"/>
    <property type="match status" value="1"/>
</dbReference>
<dbReference type="RefSeq" id="WP_221480188.1">
    <property type="nucleotide sequence ID" value="NZ_JACHLK010000004.1"/>
</dbReference>
<evidence type="ECO:0000256" key="7">
    <source>
        <dbReference type="SAM" id="SignalP"/>
    </source>
</evidence>
<dbReference type="GO" id="GO:0003824">
    <property type="term" value="F:catalytic activity"/>
    <property type="evidence" value="ECO:0007669"/>
    <property type="project" value="InterPro"/>
</dbReference>
<evidence type="ECO:0000256" key="3">
    <source>
        <dbReference type="ARBA" id="ARBA00009284"/>
    </source>
</evidence>
<name>A0A7X0PDI3_9BURK</name>
<gene>
    <name evidence="9" type="ORF">HNP48_002582</name>
</gene>
<proteinExistence type="inferred from homology"/>
<dbReference type="Proteomes" id="UP000575083">
    <property type="component" value="Unassembled WGS sequence"/>
</dbReference>
<evidence type="ECO:0000256" key="1">
    <source>
        <dbReference type="ARBA" id="ARBA00004418"/>
    </source>
</evidence>
<dbReference type="PANTHER" id="PTHR30504">
    <property type="entry name" value="GLUCANS BIOSYNTHESIS PROTEIN"/>
    <property type="match status" value="1"/>
</dbReference>
<sequence>MDAVFPSFSRTLRRRAAAAVALSAWLVAGLAQAQAFDFESLTRLARERADKPFTPASDKLPADLARLDYDQVRDIRYQPERALWRAEKLPFEAMFFHLGLYQTQPVRLHEVTPTGTRDIAYSRTDFDYGKNTVQPQAWGDLGFAGFRLHNHLNSADYKDELAVFQGASYFRALGAGQQYGLSARGLAIDTVGGSGGEEFPRFTDFWLVRPEAGSTQATVFALLDSPRATGAYRFDIRPGAQTVTTVRARVFVRGNAPQAIGTLGVAPLTSMFFFGENQPRKQDFRPEVHDSDGLMVATGEGEWLWRPLQNPGSTLVTSFTTTNPKGFGLMQRDRQWASYEDVEARYERRPSAWVRPLHDWGPGRVELVQNNTPDETHDNIVAYWVPAKLPAPGTPLEFAYELAWQGDAQQRPPGSWVTQSRRGTGFTKQSAQELRQQVQYVVDFNGPALAALPADAAVKAVVTADANGKVLENAAYRNPANGQWRMTVRVQRQQSDRPIELRAFLQHDNHAVSETWTHIILPE</sequence>
<dbReference type="Pfam" id="PF04349">
    <property type="entry name" value="MdoG"/>
    <property type="match status" value="1"/>
</dbReference>
<comment type="caution">
    <text evidence="9">The sequence shown here is derived from an EMBL/GenBank/DDBJ whole genome shotgun (WGS) entry which is preliminary data.</text>
</comment>
<dbReference type="Gene3D" id="2.70.98.10">
    <property type="match status" value="1"/>
</dbReference>
<dbReference type="EMBL" id="JACHLK010000004">
    <property type="protein sequence ID" value="MBB6559910.1"/>
    <property type="molecule type" value="Genomic_DNA"/>
</dbReference>
<dbReference type="InterPro" id="IPR014438">
    <property type="entry name" value="Glucan_biosyn_MdoG/MdoD"/>
</dbReference>
<comment type="subcellular location">
    <subcellularLocation>
        <location evidence="1">Periplasm</location>
    </subcellularLocation>
</comment>
<dbReference type="Gene3D" id="2.60.40.10">
    <property type="entry name" value="Immunoglobulins"/>
    <property type="match status" value="1"/>
</dbReference>
<dbReference type="InterPro" id="IPR011013">
    <property type="entry name" value="Gal_mutarotase_sf_dom"/>
</dbReference>
<dbReference type="FunFam" id="2.70.98.10:FF:000001">
    <property type="entry name" value="Glucans biosynthesis protein G"/>
    <property type="match status" value="1"/>
</dbReference>
<dbReference type="AlphaFoldDB" id="A0A7X0PDI3"/>
<dbReference type="InterPro" id="IPR007444">
    <property type="entry name" value="Glucan_biosyn_MdoG_C"/>
</dbReference>
<dbReference type="GO" id="GO:0051274">
    <property type="term" value="P:beta-glucan biosynthetic process"/>
    <property type="evidence" value="ECO:0007669"/>
    <property type="project" value="TreeGrafter"/>
</dbReference>
<evidence type="ECO:0000256" key="2">
    <source>
        <dbReference type="ARBA" id="ARBA00005001"/>
    </source>
</evidence>
<protein>
    <recommendedName>
        <fullName evidence="4">Glucans biosynthesis protein G</fullName>
    </recommendedName>
</protein>
<evidence type="ECO:0000313" key="9">
    <source>
        <dbReference type="EMBL" id="MBB6559910.1"/>
    </source>
</evidence>
<comment type="similarity">
    <text evidence="3">Belongs to the OpgD/OpgG family.</text>
</comment>
<keyword evidence="6" id="KW-0574">Periplasm</keyword>
<dbReference type="PANTHER" id="PTHR30504:SF4">
    <property type="entry name" value="GLUCANS BIOSYNTHESIS PROTEIN G"/>
    <property type="match status" value="1"/>
</dbReference>